<comment type="caution">
    <text evidence="1">The sequence shown here is derived from an EMBL/GenBank/DDBJ whole genome shotgun (WGS) entry which is preliminary data.</text>
</comment>
<organism evidence="1 3">
    <name type="scientific">Endobacter medicaginis</name>
    <dbReference type="NCBI Taxonomy" id="1181271"/>
    <lineage>
        <taxon>Bacteria</taxon>
        <taxon>Pseudomonadati</taxon>
        <taxon>Pseudomonadota</taxon>
        <taxon>Alphaproteobacteria</taxon>
        <taxon>Acetobacterales</taxon>
        <taxon>Acetobacteraceae</taxon>
        <taxon>Endobacter</taxon>
    </lineage>
</organism>
<sequence length="182" mass="19612">MTTEHPPELSRRIPVDRIGRQGLTVEVEARPEELAPLARRLNVPAVASLRCRFELGAVHGGTIDARGELEAHTTRICVASLEPFEEVTRERFALRFVPEGELAEDDDIDAVDEIGYGGSQIDLGEAAVEQLGLALDPYPRRPGVVLDGVDSIDSAPIDADDAEADGARPNPFAVLARRGEPG</sequence>
<name>A0A839V1J3_9PROT</name>
<dbReference type="RefSeq" id="WP_176624479.1">
    <property type="nucleotide sequence ID" value="NZ_JABXXQ010000205.1"/>
</dbReference>
<dbReference type="Pfam" id="PF02620">
    <property type="entry name" value="YceD"/>
    <property type="match status" value="1"/>
</dbReference>
<keyword evidence="3" id="KW-1185">Reference proteome</keyword>
<evidence type="ECO:0000313" key="4">
    <source>
        <dbReference type="Proteomes" id="UP000565205"/>
    </source>
</evidence>
<dbReference type="Proteomes" id="UP000557688">
    <property type="component" value="Unassembled WGS sequence"/>
</dbReference>
<reference evidence="1 3" key="2">
    <citation type="submission" date="2020-08" db="EMBL/GenBank/DDBJ databases">
        <title>Genomic Encyclopedia of Type Strains, Phase III (KMG-III): the genomes of soil and plant-associated and newly described type strains.</title>
        <authorList>
            <person name="Whitman W."/>
        </authorList>
    </citation>
    <scope>NUCLEOTIDE SEQUENCE [LARGE SCALE GENOMIC DNA]</scope>
    <source>
        <strain evidence="1 3">CECT 8088</strain>
    </source>
</reference>
<protein>
    <submittedName>
        <fullName evidence="2">DUF177 domain-containing protein</fullName>
    </submittedName>
</protein>
<gene>
    <name evidence="1" type="ORF">FHR90_001285</name>
    <name evidence="2" type="ORF">HUK83_10300</name>
</gene>
<dbReference type="EMBL" id="JABXXQ010000205">
    <property type="protein sequence ID" value="NVN30719.1"/>
    <property type="molecule type" value="Genomic_DNA"/>
</dbReference>
<dbReference type="InterPro" id="IPR003772">
    <property type="entry name" value="YceD"/>
</dbReference>
<evidence type="ECO:0000313" key="1">
    <source>
        <dbReference type="EMBL" id="MBB3173462.1"/>
    </source>
</evidence>
<accession>A0A839V1J3</accession>
<dbReference type="Proteomes" id="UP000565205">
    <property type="component" value="Unassembled WGS sequence"/>
</dbReference>
<dbReference type="AlphaFoldDB" id="A0A839V1J3"/>
<reference evidence="2 4" key="1">
    <citation type="submission" date="2020-06" db="EMBL/GenBank/DDBJ databases">
        <title>Description of novel acetic acid bacteria.</title>
        <authorList>
            <person name="Sombolestani A."/>
        </authorList>
    </citation>
    <scope>NUCLEOTIDE SEQUENCE [LARGE SCALE GENOMIC DNA]</scope>
    <source>
        <strain evidence="2 4">LMG 26838</strain>
    </source>
</reference>
<proteinExistence type="predicted"/>
<dbReference type="EMBL" id="JACHXV010000004">
    <property type="protein sequence ID" value="MBB3173462.1"/>
    <property type="molecule type" value="Genomic_DNA"/>
</dbReference>
<evidence type="ECO:0000313" key="3">
    <source>
        <dbReference type="Proteomes" id="UP000557688"/>
    </source>
</evidence>
<evidence type="ECO:0000313" key="2">
    <source>
        <dbReference type="EMBL" id="NVN30719.1"/>
    </source>
</evidence>